<name>A0A317WQK1_9EURO</name>
<dbReference type="PANTHER" id="PTHR44229:SF4">
    <property type="entry name" value="15-HYDROXYPROSTAGLANDIN DEHYDROGENASE [NAD(+)]"/>
    <property type="match status" value="1"/>
</dbReference>
<dbReference type="PANTHER" id="PTHR44229">
    <property type="entry name" value="15-HYDROXYPROSTAGLANDIN DEHYDROGENASE [NAD(+)]"/>
    <property type="match status" value="1"/>
</dbReference>
<evidence type="ECO:0000313" key="4">
    <source>
        <dbReference type="Proteomes" id="UP000246702"/>
    </source>
</evidence>
<comment type="similarity">
    <text evidence="1">Belongs to the short-chain dehydrogenases/reductases (SDR) family.</text>
</comment>
<dbReference type="OrthoDB" id="5840532at2759"/>
<dbReference type="Proteomes" id="UP000246702">
    <property type="component" value="Unassembled WGS sequence"/>
</dbReference>
<organism evidence="3 4">
    <name type="scientific">Aspergillus sclerotioniger CBS 115572</name>
    <dbReference type="NCBI Taxonomy" id="1450535"/>
    <lineage>
        <taxon>Eukaryota</taxon>
        <taxon>Fungi</taxon>
        <taxon>Dikarya</taxon>
        <taxon>Ascomycota</taxon>
        <taxon>Pezizomycotina</taxon>
        <taxon>Eurotiomycetes</taxon>
        <taxon>Eurotiomycetidae</taxon>
        <taxon>Eurotiales</taxon>
        <taxon>Aspergillaceae</taxon>
        <taxon>Aspergillus</taxon>
        <taxon>Aspergillus subgen. Circumdati</taxon>
    </lineage>
</organism>
<dbReference type="PRINTS" id="PR00081">
    <property type="entry name" value="GDHRDH"/>
</dbReference>
<dbReference type="GeneID" id="37113752"/>
<keyword evidence="4" id="KW-1185">Reference proteome</keyword>
<dbReference type="Pfam" id="PF00106">
    <property type="entry name" value="adh_short"/>
    <property type="match status" value="1"/>
</dbReference>
<dbReference type="GO" id="GO:0005737">
    <property type="term" value="C:cytoplasm"/>
    <property type="evidence" value="ECO:0007669"/>
    <property type="project" value="TreeGrafter"/>
</dbReference>
<keyword evidence="2" id="KW-0560">Oxidoreductase</keyword>
<comment type="caution">
    <text evidence="3">The sequence shown here is derived from an EMBL/GenBank/DDBJ whole genome shotgun (WGS) entry which is preliminary data.</text>
</comment>
<gene>
    <name evidence="3" type="ORF">BO94DRAFT_534687</name>
</gene>
<dbReference type="RefSeq" id="XP_025468146.1">
    <property type="nucleotide sequence ID" value="XM_025611609.1"/>
</dbReference>
<dbReference type="SUPFAM" id="SSF51735">
    <property type="entry name" value="NAD(P)-binding Rossmann-fold domains"/>
    <property type="match status" value="1"/>
</dbReference>
<proteinExistence type="inferred from homology"/>
<evidence type="ECO:0000256" key="2">
    <source>
        <dbReference type="ARBA" id="ARBA00023002"/>
    </source>
</evidence>
<dbReference type="EMBL" id="MSFK01000012">
    <property type="protein sequence ID" value="PWY88784.1"/>
    <property type="molecule type" value="Genomic_DNA"/>
</dbReference>
<dbReference type="InterPro" id="IPR036291">
    <property type="entry name" value="NAD(P)-bd_dom_sf"/>
</dbReference>
<dbReference type="CDD" id="cd05233">
    <property type="entry name" value="SDR_c"/>
    <property type="match status" value="1"/>
</dbReference>
<dbReference type="STRING" id="1450535.A0A317WQK1"/>
<dbReference type="GO" id="GO:0016616">
    <property type="term" value="F:oxidoreductase activity, acting on the CH-OH group of donors, NAD or NADP as acceptor"/>
    <property type="evidence" value="ECO:0007669"/>
    <property type="project" value="TreeGrafter"/>
</dbReference>
<evidence type="ECO:0000256" key="1">
    <source>
        <dbReference type="ARBA" id="ARBA00006484"/>
    </source>
</evidence>
<dbReference type="AlphaFoldDB" id="A0A317WQK1"/>
<dbReference type="Gene3D" id="3.40.50.720">
    <property type="entry name" value="NAD(P)-binding Rossmann-like Domain"/>
    <property type="match status" value="1"/>
</dbReference>
<sequence>MLRGVAFITGAASGIGKATAYSLARHGVRQLAIADINFPAAQETAHDLQTQFSDVQALPLNLDVTDPASIQNAITETVAQFGRIDYAVNSAGIVGSTAYSSEHDIASWQKTLDVNLNGVWMTSREEITVMLTQEKLDERFGSCS</sequence>
<accession>A0A317WQK1</accession>
<reference evidence="3 4" key="1">
    <citation type="submission" date="2016-12" db="EMBL/GenBank/DDBJ databases">
        <title>The genomes of Aspergillus section Nigri reveals drivers in fungal speciation.</title>
        <authorList>
            <consortium name="DOE Joint Genome Institute"/>
            <person name="Vesth T.C."/>
            <person name="Nybo J."/>
            <person name="Theobald S."/>
            <person name="Brandl J."/>
            <person name="Frisvad J.C."/>
            <person name="Nielsen K.F."/>
            <person name="Lyhne E.K."/>
            <person name="Kogle M.E."/>
            <person name="Kuo A."/>
            <person name="Riley R."/>
            <person name="Clum A."/>
            <person name="Nolan M."/>
            <person name="Lipzen A."/>
            <person name="Salamov A."/>
            <person name="Henrissat B."/>
            <person name="Wiebenga A."/>
            <person name="De Vries R.P."/>
            <person name="Grigoriev I.V."/>
            <person name="Mortensen U.H."/>
            <person name="Andersen M.R."/>
            <person name="Baker S.E."/>
        </authorList>
    </citation>
    <scope>NUCLEOTIDE SEQUENCE [LARGE SCALE GENOMIC DNA]</scope>
    <source>
        <strain evidence="3 4">CBS 115572</strain>
    </source>
</reference>
<protein>
    <submittedName>
        <fullName evidence="3">NAD(P)-binding protein</fullName>
    </submittedName>
</protein>
<evidence type="ECO:0000313" key="3">
    <source>
        <dbReference type="EMBL" id="PWY88784.1"/>
    </source>
</evidence>
<dbReference type="InterPro" id="IPR002347">
    <property type="entry name" value="SDR_fam"/>
</dbReference>